<keyword evidence="2" id="KW-1133">Transmembrane helix</keyword>
<sequence length="180" mass="20350">MGSKILGFLLLALSWLPLTAFGITDDDVHVEYRNGTYYANLTIQIAVPPSSAFAVLIDFERMPNFMPGLASSRITSRQNNVYLVAQRGKVTFGPFSMPYESERRIETIDNSKILSRSVAGSARRMQSEMRLQSSEPGTRLDYKIEIEPDSWLPSSLGINFLQHELAEQFNALGREMVRRQ</sequence>
<dbReference type="InterPro" id="IPR005031">
    <property type="entry name" value="COQ10_START"/>
</dbReference>
<evidence type="ECO:0000256" key="3">
    <source>
        <dbReference type="SAM" id="SignalP"/>
    </source>
</evidence>
<dbReference type="InterPro" id="IPR023393">
    <property type="entry name" value="START-like_dom_sf"/>
</dbReference>
<dbReference type="OrthoDB" id="8592441at2"/>
<comment type="similarity">
    <text evidence="1">Belongs to the ribosome association toxin RatA family.</text>
</comment>
<reference evidence="5" key="1">
    <citation type="submission" date="2005-08" db="EMBL/GenBank/DDBJ databases">
        <title>Complete sequence of Dechloromonas aromatica RCB.</title>
        <authorList>
            <person name="Salinero K.K."/>
            <person name="Copeland A."/>
            <person name="Lucas S."/>
            <person name="Lapidus A."/>
            <person name="Barry K."/>
            <person name="Detter J.C."/>
            <person name="Glavina T."/>
            <person name="Hammon N."/>
            <person name="Israni S."/>
            <person name="Pitluck S."/>
            <person name="Di Bartolo G."/>
            <person name="Trong S."/>
            <person name="Schmutz J."/>
            <person name="Larimer F."/>
            <person name="Land M."/>
            <person name="Ivanova N."/>
            <person name="Richardson P."/>
        </authorList>
    </citation>
    <scope>NUCLEOTIDE SEQUENCE</scope>
    <source>
        <strain evidence="5">RCB</strain>
    </source>
</reference>
<protein>
    <submittedName>
        <fullName evidence="5">Cyclase/dehydrase</fullName>
    </submittedName>
</protein>
<dbReference type="EMBL" id="CP000089">
    <property type="protein sequence ID" value="AAZ46620.1"/>
    <property type="molecule type" value="Genomic_DNA"/>
</dbReference>
<dbReference type="eggNOG" id="COG3427">
    <property type="taxonomic scope" value="Bacteria"/>
</dbReference>
<dbReference type="KEGG" id="dar:Daro_1874"/>
<dbReference type="STRING" id="159087.Daro_1874"/>
<accession>Q47EW1</accession>
<keyword evidence="2" id="KW-0472">Membrane</keyword>
<gene>
    <name evidence="5" type="ordered locus">Daro_1874</name>
</gene>
<dbReference type="Pfam" id="PF03364">
    <property type="entry name" value="Polyketide_cyc"/>
    <property type="match status" value="1"/>
</dbReference>
<organism evidence="5">
    <name type="scientific">Dechloromonas aromatica (strain RCB)</name>
    <dbReference type="NCBI Taxonomy" id="159087"/>
    <lineage>
        <taxon>Bacteria</taxon>
        <taxon>Pseudomonadati</taxon>
        <taxon>Pseudomonadota</taxon>
        <taxon>Betaproteobacteria</taxon>
        <taxon>Rhodocyclales</taxon>
        <taxon>Azonexaceae</taxon>
        <taxon>Dechloromonas</taxon>
    </lineage>
</organism>
<keyword evidence="2" id="KW-0812">Transmembrane</keyword>
<dbReference type="Gene3D" id="3.30.530.20">
    <property type="match status" value="1"/>
</dbReference>
<feature type="domain" description="Coenzyme Q-binding protein COQ10 START" evidence="4">
    <location>
        <begin position="45"/>
        <end position="164"/>
    </location>
</feature>
<evidence type="ECO:0000256" key="2">
    <source>
        <dbReference type="SAM" id="Phobius"/>
    </source>
</evidence>
<dbReference type="SUPFAM" id="SSF55961">
    <property type="entry name" value="Bet v1-like"/>
    <property type="match status" value="1"/>
</dbReference>
<feature type="signal peptide" evidence="3">
    <location>
        <begin position="1"/>
        <end position="20"/>
    </location>
</feature>
<name>Q47EW1_DECAR</name>
<proteinExistence type="inferred from homology"/>
<evidence type="ECO:0000256" key="1">
    <source>
        <dbReference type="ARBA" id="ARBA00008918"/>
    </source>
</evidence>
<feature type="transmembrane region" description="Helical" evidence="2">
    <location>
        <begin position="38"/>
        <end position="57"/>
    </location>
</feature>
<dbReference type="AlphaFoldDB" id="Q47EW1"/>
<evidence type="ECO:0000313" key="5">
    <source>
        <dbReference type="EMBL" id="AAZ46620.1"/>
    </source>
</evidence>
<keyword evidence="3" id="KW-0732">Signal</keyword>
<dbReference type="HOGENOM" id="CLU_096459_1_0_4"/>
<feature type="chain" id="PRO_5004233446" evidence="3">
    <location>
        <begin position="21"/>
        <end position="180"/>
    </location>
</feature>
<evidence type="ECO:0000259" key="4">
    <source>
        <dbReference type="Pfam" id="PF03364"/>
    </source>
</evidence>